<feature type="domain" description="DUF6705" evidence="2">
    <location>
        <begin position="14"/>
        <end position="152"/>
    </location>
</feature>
<keyword evidence="4" id="KW-1185">Reference proteome</keyword>
<keyword evidence="1" id="KW-0732">Signal</keyword>
<proteinExistence type="predicted"/>
<organism evidence="3 4">
    <name type="scientific">Acetobacteroides hydrogenigenes</name>
    <dbReference type="NCBI Taxonomy" id="979970"/>
    <lineage>
        <taxon>Bacteria</taxon>
        <taxon>Pseudomonadati</taxon>
        <taxon>Bacteroidota</taxon>
        <taxon>Bacteroidia</taxon>
        <taxon>Bacteroidales</taxon>
        <taxon>Rikenellaceae</taxon>
        <taxon>Acetobacteroides</taxon>
    </lineage>
</organism>
<dbReference type="Proteomes" id="UP000294830">
    <property type="component" value="Unassembled WGS sequence"/>
</dbReference>
<evidence type="ECO:0000256" key="1">
    <source>
        <dbReference type="SAM" id="SignalP"/>
    </source>
</evidence>
<feature type="chain" id="PRO_5021025507" description="DUF6705 domain-containing protein" evidence="1">
    <location>
        <begin position="21"/>
        <end position="183"/>
    </location>
</feature>
<dbReference type="InterPro" id="IPR046551">
    <property type="entry name" value="DUF6705"/>
</dbReference>
<reference evidence="3 4" key="1">
    <citation type="submission" date="2019-03" db="EMBL/GenBank/DDBJ databases">
        <title>Genomic Encyclopedia of Archaeal and Bacterial Type Strains, Phase II (KMG-II): from individual species to whole genera.</title>
        <authorList>
            <person name="Goeker M."/>
        </authorList>
    </citation>
    <scope>NUCLEOTIDE SEQUENCE [LARGE SCALE GENOMIC DNA]</scope>
    <source>
        <strain evidence="3 4">RL-C</strain>
    </source>
</reference>
<dbReference type="RefSeq" id="WP_131840504.1">
    <property type="nucleotide sequence ID" value="NZ_SLWB01000020.1"/>
</dbReference>
<name>A0A4V2RN31_9BACT</name>
<comment type="caution">
    <text evidence="3">The sequence shown here is derived from an EMBL/GenBank/DDBJ whole genome shotgun (WGS) entry which is preliminary data.</text>
</comment>
<evidence type="ECO:0000313" key="4">
    <source>
        <dbReference type="Proteomes" id="UP000294830"/>
    </source>
</evidence>
<evidence type="ECO:0000259" key="2">
    <source>
        <dbReference type="Pfam" id="PF20448"/>
    </source>
</evidence>
<dbReference type="AlphaFoldDB" id="A0A4V2RN31"/>
<evidence type="ECO:0000313" key="3">
    <source>
        <dbReference type="EMBL" id="TCN62130.1"/>
    </source>
</evidence>
<accession>A0A4V2RN31</accession>
<dbReference type="Pfam" id="PF20448">
    <property type="entry name" value="DUF6705"/>
    <property type="match status" value="1"/>
</dbReference>
<gene>
    <name evidence="3" type="ORF">CLV25_12043</name>
</gene>
<feature type="signal peptide" evidence="1">
    <location>
        <begin position="1"/>
        <end position="20"/>
    </location>
</feature>
<sequence length="183" mass="20567">MIEKALKLLLGGFLVASTLACFGQQPFRYYKQEGAVGRYVGTWQAKTDTSCFTLKLYKCREVFYEYDVEAICGTYEYTLHGEIVHGCLDLPQDTVFNSNSKQPISASNYKSGIPDSVSLGVFFKDPLKGKVTYGKIAIRNGQLEWKIRPYVDHLSLTIDGKPISPPLSEGWSVPIRAILRRVE</sequence>
<dbReference type="EMBL" id="SLWB01000020">
    <property type="protein sequence ID" value="TCN62130.1"/>
    <property type="molecule type" value="Genomic_DNA"/>
</dbReference>
<dbReference type="PROSITE" id="PS51257">
    <property type="entry name" value="PROKAR_LIPOPROTEIN"/>
    <property type="match status" value="1"/>
</dbReference>
<protein>
    <recommendedName>
        <fullName evidence="2">DUF6705 domain-containing protein</fullName>
    </recommendedName>
</protein>